<organism evidence="2 3">
    <name type="scientific">Cannabis sativa</name>
    <name type="common">Hemp</name>
    <name type="synonym">Marijuana</name>
    <dbReference type="NCBI Taxonomy" id="3483"/>
    <lineage>
        <taxon>Eukaryota</taxon>
        <taxon>Viridiplantae</taxon>
        <taxon>Streptophyta</taxon>
        <taxon>Embryophyta</taxon>
        <taxon>Tracheophyta</taxon>
        <taxon>Spermatophyta</taxon>
        <taxon>Magnoliopsida</taxon>
        <taxon>eudicotyledons</taxon>
        <taxon>Gunneridae</taxon>
        <taxon>Pentapetalae</taxon>
        <taxon>rosids</taxon>
        <taxon>fabids</taxon>
        <taxon>Rosales</taxon>
        <taxon>Cannabaceae</taxon>
        <taxon>Cannabis</taxon>
    </lineage>
</organism>
<dbReference type="AlphaFoldDB" id="A0A803NFB9"/>
<dbReference type="Proteomes" id="UP000596661">
    <property type="component" value="Chromosome 1"/>
</dbReference>
<dbReference type="EMBL" id="UZAU01000018">
    <property type="status" value="NOT_ANNOTATED_CDS"/>
    <property type="molecule type" value="Genomic_DNA"/>
</dbReference>
<dbReference type="Gramene" id="evm.model.01.1029">
    <property type="protein sequence ID" value="cds.evm.model.01.1029"/>
    <property type="gene ID" value="evm.TU.01.1029"/>
</dbReference>
<reference evidence="2" key="1">
    <citation type="submission" date="2018-11" db="EMBL/GenBank/DDBJ databases">
        <authorList>
            <person name="Grassa J C."/>
        </authorList>
    </citation>
    <scope>NUCLEOTIDE SEQUENCE [LARGE SCALE GENOMIC DNA]</scope>
</reference>
<name>A0A803NFB9_CANSA</name>
<reference evidence="2" key="2">
    <citation type="submission" date="2021-03" db="UniProtKB">
        <authorList>
            <consortium name="EnsemblPlants"/>
        </authorList>
    </citation>
    <scope>IDENTIFICATION</scope>
</reference>
<keyword evidence="3" id="KW-1185">Reference proteome</keyword>
<evidence type="ECO:0000313" key="3">
    <source>
        <dbReference type="Proteomes" id="UP000596661"/>
    </source>
</evidence>
<sequence length="134" mass="15240">MERCRRSRSCSCVSPGEEAERDGLVRVWGVFGILGCNCLFEIFELGRLRTASVRPGHGCSTEKRDRGWEGVSGLGFWCGWRFWSPFFWEDEIVDGLQGRQWPSGLEAAVVEDREGENKKVLPSRIDRENSRGRG</sequence>
<evidence type="ECO:0000256" key="1">
    <source>
        <dbReference type="SAM" id="MobiDB-lite"/>
    </source>
</evidence>
<protein>
    <submittedName>
        <fullName evidence="2">Uncharacterized protein</fullName>
    </submittedName>
</protein>
<dbReference type="EnsemblPlants" id="evm.model.01.1029">
    <property type="protein sequence ID" value="cds.evm.model.01.1029"/>
    <property type="gene ID" value="evm.TU.01.1029"/>
</dbReference>
<proteinExistence type="predicted"/>
<evidence type="ECO:0000313" key="2">
    <source>
        <dbReference type="EnsemblPlants" id="cds.evm.model.01.1029"/>
    </source>
</evidence>
<accession>A0A803NFB9</accession>
<feature type="region of interest" description="Disordered" evidence="1">
    <location>
        <begin position="112"/>
        <end position="134"/>
    </location>
</feature>